<feature type="signal peptide" evidence="1">
    <location>
        <begin position="1"/>
        <end position="29"/>
    </location>
</feature>
<protein>
    <submittedName>
        <fullName evidence="2">Uncharacterized protein</fullName>
    </submittedName>
</protein>
<evidence type="ECO:0000313" key="2">
    <source>
        <dbReference type="EMBL" id="GIY23309.1"/>
    </source>
</evidence>
<organism evidence="2 3">
    <name type="scientific">Caerostris darwini</name>
    <dbReference type="NCBI Taxonomy" id="1538125"/>
    <lineage>
        <taxon>Eukaryota</taxon>
        <taxon>Metazoa</taxon>
        <taxon>Ecdysozoa</taxon>
        <taxon>Arthropoda</taxon>
        <taxon>Chelicerata</taxon>
        <taxon>Arachnida</taxon>
        <taxon>Araneae</taxon>
        <taxon>Araneomorphae</taxon>
        <taxon>Entelegynae</taxon>
        <taxon>Araneoidea</taxon>
        <taxon>Araneidae</taxon>
        <taxon>Caerostris</taxon>
    </lineage>
</organism>
<name>A0AAV4RQA3_9ARAC</name>
<evidence type="ECO:0000256" key="1">
    <source>
        <dbReference type="SAM" id="SignalP"/>
    </source>
</evidence>
<accession>A0AAV4RQA3</accession>
<dbReference type="EMBL" id="BPLQ01006531">
    <property type="protein sequence ID" value="GIY23309.1"/>
    <property type="molecule type" value="Genomic_DNA"/>
</dbReference>
<dbReference type="AlphaFoldDB" id="A0AAV4RQA3"/>
<keyword evidence="1" id="KW-0732">Signal</keyword>
<reference evidence="2 3" key="1">
    <citation type="submission" date="2021-06" db="EMBL/GenBank/DDBJ databases">
        <title>Caerostris darwini draft genome.</title>
        <authorList>
            <person name="Kono N."/>
            <person name="Arakawa K."/>
        </authorList>
    </citation>
    <scope>NUCLEOTIDE SEQUENCE [LARGE SCALE GENOMIC DNA]</scope>
</reference>
<feature type="chain" id="PRO_5043876117" evidence="1">
    <location>
        <begin position="30"/>
        <end position="102"/>
    </location>
</feature>
<evidence type="ECO:0000313" key="3">
    <source>
        <dbReference type="Proteomes" id="UP001054837"/>
    </source>
</evidence>
<comment type="caution">
    <text evidence="2">The sequence shown here is derived from an EMBL/GenBank/DDBJ whole genome shotgun (WGS) entry which is preliminary data.</text>
</comment>
<gene>
    <name evidence="2" type="ORF">CDAR_431271</name>
</gene>
<proteinExistence type="predicted"/>
<dbReference type="Proteomes" id="UP001054837">
    <property type="component" value="Unassembled WGS sequence"/>
</dbReference>
<keyword evidence="3" id="KW-1185">Reference proteome</keyword>
<sequence length="102" mass="11482">MWRATAAIFVKLMPSLRLFLASFLQRGVGIRKIIYLPLYRLDDFYGLPNAAGVLGRRMIKNARTIFTANGLLAITNSPAKKSNGVESLLSRKEVNVPLQKYR</sequence>